<keyword evidence="4" id="KW-1185">Reference proteome</keyword>
<reference evidence="3 4" key="1">
    <citation type="journal article" date="2018" name="BMC Genomics">
        <title>The genome of Naegleria lovaniensis, the basis for a comparative approach to unravel pathogenicity factors of the human pathogenic amoeba N. fowleri.</title>
        <authorList>
            <person name="Liechti N."/>
            <person name="Schurch N."/>
            <person name="Bruggmann R."/>
            <person name="Wittwer M."/>
        </authorList>
    </citation>
    <scope>NUCLEOTIDE SEQUENCE [LARGE SCALE GENOMIC DNA]</scope>
    <source>
        <strain evidence="3 4">ATCC 30569</strain>
    </source>
</reference>
<organism evidence="3 4">
    <name type="scientific">Naegleria lovaniensis</name>
    <name type="common">Amoeba</name>
    <dbReference type="NCBI Taxonomy" id="51637"/>
    <lineage>
        <taxon>Eukaryota</taxon>
        <taxon>Discoba</taxon>
        <taxon>Heterolobosea</taxon>
        <taxon>Tetramitia</taxon>
        <taxon>Eutetramitia</taxon>
        <taxon>Vahlkampfiidae</taxon>
        <taxon>Naegleria</taxon>
    </lineage>
</organism>
<comment type="caution">
    <text evidence="3">The sequence shown here is derived from an EMBL/GenBank/DDBJ whole genome shotgun (WGS) entry which is preliminary data.</text>
</comment>
<accession>A0AA88GLR4</accession>
<feature type="compositionally biased region" description="Basic and acidic residues" evidence="1">
    <location>
        <begin position="506"/>
        <end position="519"/>
    </location>
</feature>
<feature type="chain" id="PRO_5041700340" evidence="2">
    <location>
        <begin position="31"/>
        <end position="604"/>
    </location>
</feature>
<dbReference type="Proteomes" id="UP000816034">
    <property type="component" value="Unassembled WGS sequence"/>
</dbReference>
<keyword evidence="2" id="KW-0732">Signal</keyword>
<evidence type="ECO:0000313" key="4">
    <source>
        <dbReference type="Proteomes" id="UP000816034"/>
    </source>
</evidence>
<dbReference type="EMBL" id="PYSW02000023">
    <property type="protein sequence ID" value="KAG2382555.1"/>
    <property type="molecule type" value="Genomic_DNA"/>
</dbReference>
<dbReference type="AlphaFoldDB" id="A0AA88GLR4"/>
<dbReference type="GeneID" id="68097590"/>
<evidence type="ECO:0000313" key="3">
    <source>
        <dbReference type="EMBL" id="KAG2382555.1"/>
    </source>
</evidence>
<feature type="compositionally biased region" description="Low complexity" evidence="1">
    <location>
        <begin position="480"/>
        <end position="500"/>
    </location>
</feature>
<feature type="compositionally biased region" description="Polar residues" evidence="1">
    <location>
        <begin position="447"/>
        <end position="479"/>
    </location>
</feature>
<evidence type="ECO:0000256" key="1">
    <source>
        <dbReference type="SAM" id="MobiDB-lite"/>
    </source>
</evidence>
<feature type="region of interest" description="Disordered" evidence="1">
    <location>
        <begin position="331"/>
        <end position="546"/>
    </location>
</feature>
<gene>
    <name evidence="3" type="ORF">C9374_005135</name>
</gene>
<name>A0AA88GLR4_NAELO</name>
<dbReference type="RefSeq" id="XP_044548234.1">
    <property type="nucleotide sequence ID" value="XM_044694852.1"/>
</dbReference>
<feature type="compositionally biased region" description="Basic and acidic residues" evidence="1">
    <location>
        <begin position="371"/>
        <end position="380"/>
    </location>
</feature>
<evidence type="ECO:0000256" key="2">
    <source>
        <dbReference type="SAM" id="SignalP"/>
    </source>
</evidence>
<feature type="compositionally biased region" description="Polar residues" evidence="1">
    <location>
        <begin position="399"/>
        <end position="434"/>
    </location>
</feature>
<sequence length="604" mass="66901">MSSCFTRASCWALILCVFYWVLVIIHVVKASPSSSSVAPPNSSIPENRSAVGLTTQSNTTAIMNDDQRHAFLKRCLESNLYFYPLRSSLNSSTHNSEAECCFRLARNHLYNQVIEDFEKISPNKTKLHYPASFTQISSSLKTCHGIIDTNDSHQKQWIQGNFSQLFKSMSTSQLWNIASAEAVNVQEGMGNFPIETYLACDGNFTCISNAIKLCASHIVFTHVLKVRHNETNRDIGKEIIGAYYNQVIESWGIQSTENRDGKMNNQTLAQLLWHSCSEPGTKELVLLSPKQVPFVFAPILFIGIVTLLLIQQCNFSDHPVEMTSDICENLDPTTTMDVPGSTTSDHSSTSQATDKDPASTDNQDLANNDTTHSETNKQECKTSVSDETSTMKKPAGEIQPTSTCHQSETSSSVDPQTPTESSLKQESNVQSNILVSDEANTEKSTEEIQQTNTSASQLAITQKDTQDSSFNENDHNTSQTTDLNNSTPSLSTSSSQQTESYGEVSMESHQEVKSEKSDKEMEDGSPLDGSSTDLQGKEQEETSTRTTCETCLNIVLDNSTHNTECEKAENNTLSETPISPHSTILPQHPKSFWRGNRCLLRLQF</sequence>
<proteinExistence type="predicted"/>
<feature type="compositionally biased region" description="Polar residues" evidence="1">
    <location>
        <begin position="359"/>
        <end position="370"/>
    </location>
</feature>
<protein>
    <submittedName>
        <fullName evidence="3">Uncharacterized protein</fullName>
    </submittedName>
</protein>
<feature type="signal peptide" evidence="2">
    <location>
        <begin position="1"/>
        <end position="30"/>
    </location>
</feature>
<feature type="compositionally biased region" description="Polar residues" evidence="1">
    <location>
        <begin position="331"/>
        <end position="352"/>
    </location>
</feature>